<reference evidence="1" key="1">
    <citation type="submission" date="2019-08" db="EMBL/GenBank/DDBJ databases">
        <authorList>
            <person name="Kucharzyk K."/>
            <person name="Murdoch R.W."/>
            <person name="Higgins S."/>
            <person name="Loffler F."/>
        </authorList>
    </citation>
    <scope>NUCLEOTIDE SEQUENCE</scope>
</reference>
<accession>A0A645DR91</accession>
<gene>
    <name evidence="1" type="ORF">SDC9_138960</name>
</gene>
<organism evidence="1">
    <name type="scientific">bioreactor metagenome</name>
    <dbReference type="NCBI Taxonomy" id="1076179"/>
    <lineage>
        <taxon>unclassified sequences</taxon>
        <taxon>metagenomes</taxon>
        <taxon>ecological metagenomes</taxon>
    </lineage>
</organism>
<comment type="caution">
    <text evidence="1">The sequence shown here is derived from an EMBL/GenBank/DDBJ whole genome shotgun (WGS) entry which is preliminary data.</text>
</comment>
<dbReference type="AlphaFoldDB" id="A0A645DR91"/>
<sequence>MRMNKDVTTPISKEVKRLYSLSGEVCFAYTKTTLFKVARITYELFEDESYQYLFEPYYDVVDGLEPVDWGGIPGIDLTLRKDCYYRVGVIPTFISERTPSPNRVNLHEELRSANLDHLNRLQWLINTDTVYTGDKLIVEKDGFNNFSHISTRSAQWRALSILQLLGMRLPIDIQGIHFDDSERSTLIRAYLLEYEFLATKRRVNQDRGQMEARERGVYTGRKPIEVSIPLLAEVRDRLASGHITLKEALQVTKLSKATLYRRFNELKESQNK</sequence>
<proteinExistence type="predicted"/>
<dbReference type="EMBL" id="VSSQ01038827">
    <property type="protein sequence ID" value="MPM91826.1"/>
    <property type="molecule type" value="Genomic_DNA"/>
</dbReference>
<name>A0A645DR91_9ZZZZ</name>
<evidence type="ECO:0000313" key="1">
    <source>
        <dbReference type="EMBL" id="MPM91826.1"/>
    </source>
</evidence>
<protein>
    <recommendedName>
        <fullName evidence="2">Resolvase/invertase-type recombinase catalytic domain-containing protein</fullName>
    </recommendedName>
</protein>
<evidence type="ECO:0008006" key="2">
    <source>
        <dbReference type="Google" id="ProtNLM"/>
    </source>
</evidence>